<dbReference type="InterPro" id="IPR001296">
    <property type="entry name" value="Glyco_trans_1"/>
</dbReference>
<feature type="domain" description="Glycosyl transferase family 1" evidence="1">
    <location>
        <begin position="248"/>
        <end position="383"/>
    </location>
</feature>
<dbReference type="Pfam" id="PF00534">
    <property type="entry name" value="Glycos_transf_1"/>
    <property type="match status" value="1"/>
</dbReference>
<dbReference type="SUPFAM" id="SSF53756">
    <property type="entry name" value="UDP-Glycosyltransferase/glycogen phosphorylase"/>
    <property type="match status" value="1"/>
</dbReference>
<name>A0ABS7BQA3_9SPHN</name>
<dbReference type="InterPro" id="IPR028098">
    <property type="entry name" value="Glyco_trans_4-like_N"/>
</dbReference>
<gene>
    <name evidence="3" type="ORF">KZ820_13010</name>
</gene>
<dbReference type="EMBL" id="JAHXZN010000004">
    <property type="protein sequence ID" value="MBW6531657.1"/>
    <property type="molecule type" value="Genomic_DNA"/>
</dbReference>
<organism evidence="3 4">
    <name type="scientific">Sphingomonas citri</name>
    <dbReference type="NCBI Taxonomy" id="2862499"/>
    <lineage>
        <taxon>Bacteria</taxon>
        <taxon>Pseudomonadati</taxon>
        <taxon>Pseudomonadota</taxon>
        <taxon>Alphaproteobacteria</taxon>
        <taxon>Sphingomonadales</taxon>
        <taxon>Sphingomonadaceae</taxon>
        <taxon>Sphingomonas</taxon>
    </lineage>
</organism>
<dbReference type="RefSeq" id="WP_219749049.1">
    <property type="nucleotide sequence ID" value="NZ_JAHXZN010000004.1"/>
</dbReference>
<dbReference type="Proteomes" id="UP000759103">
    <property type="component" value="Unassembled WGS sequence"/>
</dbReference>
<proteinExistence type="predicted"/>
<protein>
    <submittedName>
        <fullName evidence="3">Glycosyltransferase</fullName>
        <ecNumber evidence="3">2.4.-.-</ecNumber>
    </submittedName>
</protein>
<evidence type="ECO:0000313" key="4">
    <source>
        <dbReference type="Proteomes" id="UP000759103"/>
    </source>
</evidence>
<keyword evidence="4" id="KW-1185">Reference proteome</keyword>
<accession>A0ABS7BQA3</accession>
<dbReference type="PANTHER" id="PTHR45947">
    <property type="entry name" value="SULFOQUINOVOSYL TRANSFERASE SQD2"/>
    <property type="match status" value="1"/>
</dbReference>
<comment type="caution">
    <text evidence="3">The sequence shown here is derived from an EMBL/GenBank/DDBJ whole genome shotgun (WGS) entry which is preliminary data.</text>
</comment>
<evidence type="ECO:0000259" key="2">
    <source>
        <dbReference type="Pfam" id="PF13439"/>
    </source>
</evidence>
<dbReference type="InterPro" id="IPR050194">
    <property type="entry name" value="Glycosyltransferase_grp1"/>
</dbReference>
<reference evidence="3 4" key="1">
    <citation type="submission" date="2021-07" db="EMBL/GenBank/DDBJ databases">
        <title>Sphingomonas sp.</title>
        <authorList>
            <person name="Feng G."/>
            <person name="Li J."/>
            <person name="Pan M."/>
        </authorList>
    </citation>
    <scope>NUCLEOTIDE SEQUENCE [LARGE SCALE GENOMIC DNA]</scope>
    <source>
        <strain evidence="3 4">RRHST34</strain>
    </source>
</reference>
<dbReference type="PANTHER" id="PTHR45947:SF3">
    <property type="entry name" value="SULFOQUINOVOSYL TRANSFERASE SQD2"/>
    <property type="match status" value="1"/>
</dbReference>
<dbReference type="Gene3D" id="3.40.50.2000">
    <property type="entry name" value="Glycogen Phosphorylase B"/>
    <property type="match status" value="2"/>
</dbReference>
<evidence type="ECO:0000313" key="3">
    <source>
        <dbReference type="EMBL" id="MBW6531657.1"/>
    </source>
</evidence>
<keyword evidence="3" id="KW-0328">Glycosyltransferase</keyword>
<dbReference type="GO" id="GO:0016757">
    <property type="term" value="F:glycosyltransferase activity"/>
    <property type="evidence" value="ECO:0007669"/>
    <property type="project" value="UniProtKB-KW"/>
</dbReference>
<evidence type="ECO:0000259" key="1">
    <source>
        <dbReference type="Pfam" id="PF00534"/>
    </source>
</evidence>
<dbReference type="EC" id="2.4.-.-" evidence="3"/>
<feature type="domain" description="Glycosyltransferase subfamily 4-like N-terminal" evidence="2">
    <location>
        <begin position="68"/>
        <end position="242"/>
    </location>
</feature>
<sequence>MRPQQDGSVMTIEREITAAPPLQAHVGTVPIAAGEAGAVTTPLRDEAEWRAQFAGLRVAIVHYWLVGPGGGENVVKTMLRIFPQAVVHTLVADPDYSRTIVPDDRLRTSFLQKIPGAARFHRSLLPVAPMALENLDLDGYDLIISSESGPAKGIMPPLNAVHVCYCHSPMRYLWDQYHHYRRDASALKRLVLSITVPRLRLWDVGSALRVDRFVANSRYVASRIARYYRRPAEVIYPPVEVDDFATSPEIDDYYLITGRHVSYKRVDLAIAACNRLGRRLVITGKGPETAALRKLAGPTIEFVGQCSFAELKRYYARARAFLMPGEEDFGIAPVEAMASGRPVIAYASGGATETVVPGLSGLHFAEQSVDSLVAAIETFERDEAGFDQAAIRTHALSFSRERFLDSFARFVAAALAARGTAAGTFR</sequence>
<keyword evidence="3" id="KW-0808">Transferase</keyword>
<dbReference type="Pfam" id="PF13439">
    <property type="entry name" value="Glyco_transf_4"/>
    <property type="match status" value="1"/>
</dbReference>